<organism evidence="2">
    <name type="scientific">marine sediment metagenome</name>
    <dbReference type="NCBI Taxonomy" id="412755"/>
    <lineage>
        <taxon>unclassified sequences</taxon>
        <taxon>metagenomes</taxon>
        <taxon>ecological metagenomes</taxon>
    </lineage>
</organism>
<dbReference type="SUPFAM" id="SSF53271">
    <property type="entry name" value="PRTase-like"/>
    <property type="match status" value="1"/>
</dbReference>
<dbReference type="InterPro" id="IPR000836">
    <property type="entry name" value="PRTase_dom"/>
</dbReference>
<sequence>MNNYSPSGPAFADRREAGLALVEALRSLTGDTPVILALPRGGVPVAFEIARAFKAPLDVILVRKIGAPGHEEFAIGAVVDGDKPHWVADQAMIDQFDTPPGWFEAEKQRQLEEIKRRRALYCGNRAPIAIAGREVIVVDDGVATGNTAKAALLAIADSRPSRLIFAAPVGAGDSLAALRPLVDELVCLVVPAPFRAVGLHYQHFDQTSDEQVVSLLTRAREINAGRAE</sequence>
<dbReference type="Gene3D" id="3.40.50.2020">
    <property type="match status" value="1"/>
</dbReference>
<dbReference type="Gene3D" id="3.30.1310.20">
    <property type="entry name" value="PRTase-like"/>
    <property type="match status" value="1"/>
</dbReference>
<feature type="domain" description="Phosphoribosyltransferase" evidence="1">
    <location>
        <begin position="25"/>
        <end position="199"/>
    </location>
</feature>
<evidence type="ECO:0000313" key="2">
    <source>
        <dbReference type="EMBL" id="KKN77194.1"/>
    </source>
</evidence>
<evidence type="ECO:0000259" key="1">
    <source>
        <dbReference type="Pfam" id="PF00156"/>
    </source>
</evidence>
<dbReference type="InterPro" id="IPR029057">
    <property type="entry name" value="PRTase-like"/>
</dbReference>
<dbReference type="CDD" id="cd06223">
    <property type="entry name" value="PRTases_typeI"/>
    <property type="match status" value="1"/>
</dbReference>
<proteinExistence type="predicted"/>
<gene>
    <name evidence="2" type="ORF">LCGC14_0362860</name>
</gene>
<reference evidence="2" key="1">
    <citation type="journal article" date="2015" name="Nature">
        <title>Complex archaea that bridge the gap between prokaryotes and eukaryotes.</title>
        <authorList>
            <person name="Spang A."/>
            <person name="Saw J.H."/>
            <person name="Jorgensen S.L."/>
            <person name="Zaremba-Niedzwiedzka K."/>
            <person name="Martijn J."/>
            <person name="Lind A.E."/>
            <person name="van Eijk R."/>
            <person name="Schleper C."/>
            <person name="Guy L."/>
            <person name="Ettema T.J."/>
        </authorList>
    </citation>
    <scope>NUCLEOTIDE SEQUENCE</scope>
</reference>
<comment type="caution">
    <text evidence="2">The sequence shown here is derived from an EMBL/GenBank/DDBJ whole genome shotgun (WGS) entry which is preliminary data.</text>
</comment>
<dbReference type="AlphaFoldDB" id="A0A0F9TDE2"/>
<dbReference type="Pfam" id="PF00156">
    <property type="entry name" value="Pribosyltran"/>
    <property type="match status" value="1"/>
</dbReference>
<protein>
    <recommendedName>
        <fullName evidence="1">Phosphoribosyltransferase domain-containing protein</fullName>
    </recommendedName>
</protein>
<accession>A0A0F9TDE2</accession>
<name>A0A0F9TDE2_9ZZZZ</name>
<dbReference type="EMBL" id="LAZR01000283">
    <property type="protein sequence ID" value="KKN77194.1"/>
    <property type="molecule type" value="Genomic_DNA"/>
</dbReference>